<dbReference type="Proteomes" id="UP000807025">
    <property type="component" value="Unassembled WGS sequence"/>
</dbReference>
<gene>
    <name evidence="1" type="ORF">BDN71DRAFT_161199</name>
</gene>
<reference evidence="1" key="1">
    <citation type="submission" date="2020-11" db="EMBL/GenBank/DDBJ databases">
        <authorList>
            <consortium name="DOE Joint Genome Institute"/>
            <person name="Ahrendt S."/>
            <person name="Riley R."/>
            <person name="Andreopoulos W."/>
            <person name="Labutti K."/>
            <person name="Pangilinan J."/>
            <person name="Ruiz-Duenas F.J."/>
            <person name="Barrasa J.M."/>
            <person name="Sanchez-Garcia M."/>
            <person name="Camarero S."/>
            <person name="Miyauchi S."/>
            <person name="Serrano A."/>
            <person name="Linde D."/>
            <person name="Babiker R."/>
            <person name="Drula E."/>
            <person name="Ayuso-Fernandez I."/>
            <person name="Pacheco R."/>
            <person name="Padilla G."/>
            <person name="Ferreira P."/>
            <person name="Barriuso J."/>
            <person name="Kellner H."/>
            <person name="Castanera R."/>
            <person name="Alfaro M."/>
            <person name="Ramirez L."/>
            <person name="Pisabarro A.G."/>
            <person name="Kuo A."/>
            <person name="Tritt A."/>
            <person name="Lipzen A."/>
            <person name="He G."/>
            <person name="Yan M."/>
            <person name="Ng V."/>
            <person name="Cullen D."/>
            <person name="Martin F."/>
            <person name="Rosso M.-N."/>
            <person name="Henrissat B."/>
            <person name="Hibbett D."/>
            <person name="Martinez A.T."/>
            <person name="Grigoriev I.V."/>
        </authorList>
    </citation>
    <scope>NUCLEOTIDE SEQUENCE</scope>
    <source>
        <strain evidence="1">ATCC 90797</strain>
    </source>
</reference>
<organism evidence="1 2">
    <name type="scientific">Pleurotus eryngii</name>
    <name type="common">Boletus of the steppes</name>
    <dbReference type="NCBI Taxonomy" id="5323"/>
    <lineage>
        <taxon>Eukaryota</taxon>
        <taxon>Fungi</taxon>
        <taxon>Dikarya</taxon>
        <taxon>Basidiomycota</taxon>
        <taxon>Agaricomycotina</taxon>
        <taxon>Agaricomycetes</taxon>
        <taxon>Agaricomycetidae</taxon>
        <taxon>Agaricales</taxon>
        <taxon>Pleurotineae</taxon>
        <taxon>Pleurotaceae</taxon>
        <taxon>Pleurotus</taxon>
    </lineage>
</organism>
<keyword evidence="2" id="KW-1185">Reference proteome</keyword>
<evidence type="ECO:0000313" key="1">
    <source>
        <dbReference type="EMBL" id="KAF9490679.1"/>
    </source>
</evidence>
<evidence type="ECO:0000313" key="2">
    <source>
        <dbReference type="Proteomes" id="UP000807025"/>
    </source>
</evidence>
<accession>A0A9P5ZQT5</accession>
<dbReference type="AlphaFoldDB" id="A0A9P5ZQT5"/>
<dbReference type="EMBL" id="MU154636">
    <property type="protein sequence ID" value="KAF9490679.1"/>
    <property type="molecule type" value="Genomic_DNA"/>
</dbReference>
<proteinExistence type="predicted"/>
<name>A0A9P5ZQT5_PLEER</name>
<sequence length="82" mass="8718">MQLKSIVLIAASVSVAFTLGVSIETRARHNFRDTAIPIAQLEGEHAGNLGTRAVDMSVNFNSHHLVPAEITVDNPLSAVAPE</sequence>
<protein>
    <submittedName>
        <fullName evidence="1">Uncharacterized protein</fullName>
    </submittedName>
</protein>
<comment type="caution">
    <text evidence="1">The sequence shown here is derived from an EMBL/GenBank/DDBJ whole genome shotgun (WGS) entry which is preliminary data.</text>
</comment>